<reference evidence="2" key="2">
    <citation type="submission" date="2022-01" db="EMBL/GenBank/DDBJ databases">
        <authorList>
            <person name="Yamashiro T."/>
            <person name="Shiraishi A."/>
            <person name="Satake H."/>
            <person name="Nakayama K."/>
        </authorList>
    </citation>
    <scope>NUCLEOTIDE SEQUENCE</scope>
</reference>
<evidence type="ECO:0000313" key="3">
    <source>
        <dbReference type="Proteomes" id="UP001151760"/>
    </source>
</evidence>
<accession>A0ABQ5FQK6</accession>
<name>A0ABQ5FQK6_9ASTR</name>
<feature type="region of interest" description="Disordered" evidence="1">
    <location>
        <begin position="787"/>
        <end position="861"/>
    </location>
</feature>
<evidence type="ECO:0000256" key="1">
    <source>
        <dbReference type="SAM" id="MobiDB-lite"/>
    </source>
</evidence>
<organism evidence="2 3">
    <name type="scientific">Tanacetum coccineum</name>
    <dbReference type="NCBI Taxonomy" id="301880"/>
    <lineage>
        <taxon>Eukaryota</taxon>
        <taxon>Viridiplantae</taxon>
        <taxon>Streptophyta</taxon>
        <taxon>Embryophyta</taxon>
        <taxon>Tracheophyta</taxon>
        <taxon>Spermatophyta</taxon>
        <taxon>Magnoliopsida</taxon>
        <taxon>eudicotyledons</taxon>
        <taxon>Gunneridae</taxon>
        <taxon>Pentapetalae</taxon>
        <taxon>asterids</taxon>
        <taxon>campanulids</taxon>
        <taxon>Asterales</taxon>
        <taxon>Asteraceae</taxon>
        <taxon>Asteroideae</taxon>
        <taxon>Anthemideae</taxon>
        <taxon>Anthemidinae</taxon>
        <taxon>Tanacetum</taxon>
    </lineage>
</organism>
<keyword evidence="3" id="KW-1185">Reference proteome</keyword>
<dbReference type="EMBL" id="BQNB010017614">
    <property type="protein sequence ID" value="GJT65220.1"/>
    <property type="molecule type" value="Genomic_DNA"/>
</dbReference>
<gene>
    <name evidence="2" type="ORF">Tco_1016700</name>
</gene>
<reference evidence="2" key="1">
    <citation type="journal article" date="2022" name="Int. J. Mol. Sci.">
        <title>Draft Genome of Tanacetum Coccineum: Genomic Comparison of Closely Related Tanacetum-Family Plants.</title>
        <authorList>
            <person name="Yamashiro T."/>
            <person name="Shiraishi A."/>
            <person name="Nakayama K."/>
            <person name="Satake H."/>
        </authorList>
    </citation>
    <scope>NUCLEOTIDE SEQUENCE</scope>
</reference>
<proteinExistence type="predicted"/>
<sequence length="953" mass="110043">MASIQGQYVEQAIITTTPAIQNATIMVPPLSLSHSVSSTYTNAFLNLENLHSTKIEVVSMLDINVHHEVPRTSPLLTIYISVIPEHIVFHPSKTVTTAPATTITSLLSSLFPSLQQQIPIPTPTNTEATTSTIAVPKSETLSAIHQRITDLEKDVKELKSVDNSTTVISTNKFEVPNAVKKTEIVKRLKQQYAPQKSIEDIRKIKMEHARKQQVPKETTTSSDTAALEEFDQKTTLFNTMTKSKSFSKRPKHRALYHALMESILEDEDAMDKVIIEYLVNISKRRAFWSLNEDILKINDSDYQYAISIKEDTAYPCLHSPKTTKETSSIRRIQRRPIRRIEDIVCEDSGRYQTWSLLQETPIRLRMTKVIKEEFEKLEDLKIKDVSLTYDTSLEVFNNDFNRLSGMDDDLFTYEVEVANIPYDSNMDDDSEHDTDDDMGYDPSDVAFNEWLGSKIFNYKTMDHYTIKALWIYWIRGNDEVELTDEESSDNEDDIAEVFRIDINIFNYETPLCLAFNEFNYLSKVYSDLLTKDIMGFKTYEHYKDDWIYEWNENVPWVYDKPWLDNGIWKEPTPMEDSELKEEALRNRTIMEGLIEEDDDDESHYEQKRRWNVYTNYDDAYEINYDVAEREELCEIHELPVCNIRRFEMIKFGQNKKYVAIKENKYDDLARTSKDVCRAYQEIFLIMEYLVKDSKRRAFWSLNEDILKITILKTNTPYPSRIDTSYPCHALTQDTKDNSSITPYLDDGPLRLVLKKFVVREYCKTIKCYITAGISHFMKDLNVWTSKGTETSKKTSTSKDSSKGKTPSTSSKSSINGKSAKDQVVKPISVQDSNNAEHGDAEFKNTGMPMDQGEDLGKTDEQPKYEVVPNIDWYKKSISDTSPDPEWNEGKLVDDGSEQSWLNDLAKATKPPLTFDELMHTPINFSTFAMNRLKIDNLTKEHLVGPVYNLLKGT</sequence>
<dbReference type="Proteomes" id="UP001151760">
    <property type="component" value="Unassembled WGS sequence"/>
</dbReference>
<evidence type="ECO:0000313" key="2">
    <source>
        <dbReference type="EMBL" id="GJT65220.1"/>
    </source>
</evidence>
<protein>
    <submittedName>
        <fullName evidence="2">Uncharacterized protein</fullName>
    </submittedName>
</protein>
<feature type="compositionally biased region" description="Low complexity" evidence="1">
    <location>
        <begin position="787"/>
        <end position="817"/>
    </location>
</feature>
<comment type="caution">
    <text evidence="2">The sequence shown here is derived from an EMBL/GenBank/DDBJ whole genome shotgun (WGS) entry which is preliminary data.</text>
</comment>